<dbReference type="GO" id="GO:0005681">
    <property type="term" value="C:spliceosomal complex"/>
    <property type="evidence" value="ECO:0007669"/>
    <property type="project" value="UniProtKB-KW"/>
</dbReference>
<evidence type="ECO:0000256" key="8">
    <source>
        <dbReference type="ARBA" id="ARBA00023242"/>
    </source>
</evidence>
<evidence type="ECO:0000259" key="15">
    <source>
        <dbReference type="PROSITE" id="PS50126"/>
    </source>
</evidence>
<dbReference type="Pfam" id="PF23459">
    <property type="entry name" value="S1_RRP5"/>
    <property type="match status" value="1"/>
</dbReference>
<name>A0A8S1E576_9INSE</name>
<feature type="domain" description="S1 motif" evidence="15">
    <location>
        <begin position="175"/>
        <end position="243"/>
    </location>
</feature>
<feature type="domain" description="S1 motif" evidence="15">
    <location>
        <begin position="361"/>
        <end position="433"/>
    </location>
</feature>
<comment type="subunit">
    <text evidence="10">Interacts with NF-kappa-B p50/NFKB1 and NF-kappa-B p65/RELA.</text>
</comment>
<keyword evidence="5" id="KW-0677">Repeat</keyword>
<dbReference type="FunFam" id="2.40.50.140:FF:000103">
    <property type="entry name" value="protein RRP5 homolog"/>
    <property type="match status" value="1"/>
</dbReference>
<dbReference type="InterPro" id="IPR003029">
    <property type="entry name" value="S1_domain"/>
</dbReference>
<dbReference type="GO" id="GO:0008380">
    <property type="term" value="P:RNA splicing"/>
    <property type="evidence" value="ECO:0007669"/>
    <property type="project" value="UniProtKB-KW"/>
</dbReference>
<evidence type="ECO:0000256" key="11">
    <source>
        <dbReference type="ARBA" id="ARBA00067510"/>
    </source>
</evidence>
<keyword evidence="2" id="KW-1017">Isopeptide bond</keyword>
<evidence type="ECO:0000313" key="16">
    <source>
        <dbReference type="EMBL" id="CAB3387719.1"/>
    </source>
</evidence>
<evidence type="ECO:0000313" key="17">
    <source>
        <dbReference type="Proteomes" id="UP000494165"/>
    </source>
</evidence>
<dbReference type="OrthoDB" id="412781at2759"/>
<reference evidence="16 17" key="1">
    <citation type="submission" date="2020-04" db="EMBL/GenBank/DDBJ databases">
        <authorList>
            <person name="Alioto T."/>
            <person name="Alioto T."/>
            <person name="Gomez Garrido J."/>
        </authorList>
    </citation>
    <scope>NUCLEOTIDE SEQUENCE [LARGE SCALE GENOMIC DNA]</scope>
</reference>
<dbReference type="Gene3D" id="2.40.50.140">
    <property type="entry name" value="Nucleic acid-binding proteins"/>
    <property type="match status" value="5"/>
</dbReference>
<keyword evidence="3" id="KW-0698">rRNA processing</keyword>
<evidence type="ECO:0000256" key="2">
    <source>
        <dbReference type="ARBA" id="ARBA00022499"/>
    </source>
</evidence>
<comment type="subcellular location">
    <subcellularLocation>
        <location evidence="1">Nucleus</location>
        <location evidence="1">Nucleolus</location>
    </subcellularLocation>
</comment>
<proteinExistence type="predicted"/>
<feature type="domain" description="S1 motif" evidence="15">
    <location>
        <begin position="708"/>
        <end position="783"/>
    </location>
</feature>
<sequence length="1419" mass="158613">MEPSFPRGGKEKLLAAAESEKSQKRKQNDDLFGKSAENKGKKKSKSEQSGKKKAKGGEIDLSSKLNTVDCLTYKVLSEGMLVLGCVREVHSYYLNISLPGQTLGRVPISAISRQYTEALNESDDVPSLEELFYVGQHVVTKVIAIAMEGNYYQVTLSLCPDDVNSEVTQSAVKEGMVLTGALSSIEDHGYLIDFGVANVRAFMKNNQAEAFKVAHKLNKLTVGQLVRCLVTKATSSTVQVTADPAKVNAALIPPSAGINPHLVIPGMKFEVTSVEQIANGALIKWLKYDGYVRQEHFPNPSKTFESQFAKMKIITATVLYSVPLVRTVYLTMQEPAPFALENRDTNLGVNGVPSNCNIALGEVIDSAEVMACSFRGLVLKLKKSEFRGMVGLSQMPSLQEEETLKKMYPPKSHVQCRVLKYDVMEKLFICTMKKDKINEKILSVSDVKPGSIIQCLIVDVRKKELFLEVNKHPDLKARVPSIHLSDSQISDISKRFATGQRVKGRALGVDTAKNVLLVTLKPSLVNSTKPILSSYTNIPMDTFFEGVVYFISSKFYLVSFYNGVTGKLSVDDIPSDLNKKFTLGQTVNVRVDKVFPDEKLKLSMESYKEHTSMTFEVGREYSATVDTVLGTDIKLRIAGNDTEGFGIVPKILVSTHASVADFLMKSLSPGDKVKATCLFNSQAKNIFSIDQELSRTLKSCLDEELKVHSLVPGLVKSVGKSGVVIRTLSKTNEGKIVFAFQRALADEPIENKKEVFTEGQAILVRVENVASEIREHKVAVQATGSTKLMDVCPYGVDMGGLSFADNYVQICGQIHQKLKKNKHPIASYEPGQMVNARIKSINAGWAEVKLDGGVTGFISNYHSHGAPLEVNQDVHAIVIWVDQGSQRVHLSIRPDILKQIHKDQASCPKPKLESTQRGEVIFSTNEVAVVVLKGQCKGLIACAPVKKHINDLTPIHNYVLGTTCKFVFKSLDRMIPVCVNKRDLPNKGKKQKAVPGSLEWKVQKMEAKKRAQIEIKKEVDSDFEVEVKRLKVDTDVKLEEDVKEERQILDAPDEDEITEVPKEEIQVEKKKTKKKGEPQTLQVEGFVWDPVAAKPEEEEESSSDESDQEEVPKKMTLAERRAQARKEEEKLVIAEQKLMDEDQSPQSVDEFDRLLMASPDSSIVWVQYMAFHLQATEIEKARAVARKAINTISFREEQEKLNVWVALLNLENMYGTPETLEKTLQEAVQLNDAQKVYTQMLKIFSDSNKIEEGNSLFDTMLRKFRADKDTWIQGGTFYYKTNQVEKGRHLLQRALRSLENRDHVDVICRFAHLENKHGSPERCQTLFEHILTTFPKRTDVWSSYVDLMVKSGNIDAARSIMERAITQKLPVRKMKVIFKKYLEFAQQHGSEEEVAAVKEKAQQFVLSVASNLPLGEDSD</sequence>
<keyword evidence="4" id="KW-0597">Phosphoprotein</keyword>
<evidence type="ECO:0000256" key="4">
    <source>
        <dbReference type="ARBA" id="ARBA00022553"/>
    </source>
</evidence>
<comment type="function">
    <text evidence="9">Essential for the generation of mature 18S rRNA, specifically necessary for cleavages at sites A0, 1 and 2 of the 47S precursor. Directly interacts with U3 snoRNA.</text>
</comment>
<feature type="region of interest" description="Disordered" evidence="14">
    <location>
        <begin position="1042"/>
        <end position="1114"/>
    </location>
</feature>
<dbReference type="InterPro" id="IPR012340">
    <property type="entry name" value="NA-bd_OB-fold"/>
</dbReference>
<protein>
    <recommendedName>
        <fullName evidence="11">Protein RRP5 homolog</fullName>
    </recommendedName>
    <alternativeName>
        <fullName evidence="12">Programmed cell death protein 11</fullName>
    </alternativeName>
</protein>
<dbReference type="SUPFAM" id="SSF48452">
    <property type="entry name" value="TPR-like"/>
    <property type="match status" value="1"/>
</dbReference>
<feature type="coiled-coil region" evidence="13">
    <location>
        <begin position="1117"/>
        <end position="1144"/>
    </location>
</feature>
<dbReference type="PROSITE" id="PS50126">
    <property type="entry name" value="S1"/>
    <property type="match status" value="7"/>
</dbReference>
<dbReference type="PANTHER" id="PTHR23270:SF10">
    <property type="entry name" value="PROTEIN RRP5 HOMOLOG"/>
    <property type="match status" value="1"/>
</dbReference>
<feature type="domain" description="S1 motif" evidence="15">
    <location>
        <begin position="831"/>
        <end position="893"/>
    </location>
</feature>
<dbReference type="InterPro" id="IPR045209">
    <property type="entry name" value="Rrp5"/>
</dbReference>
<keyword evidence="8" id="KW-0539">Nucleus</keyword>
<accession>A0A8S1E576</accession>
<evidence type="ECO:0000256" key="14">
    <source>
        <dbReference type="SAM" id="MobiDB-lite"/>
    </source>
</evidence>
<feature type="compositionally biased region" description="Acidic residues" evidence="14">
    <location>
        <begin position="1096"/>
        <end position="1109"/>
    </location>
</feature>
<dbReference type="SMART" id="SM00386">
    <property type="entry name" value="HAT"/>
    <property type="match status" value="5"/>
</dbReference>
<dbReference type="GO" id="GO:0006397">
    <property type="term" value="P:mRNA processing"/>
    <property type="evidence" value="ECO:0007669"/>
    <property type="project" value="UniProtKB-KW"/>
</dbReference>
<dbReference type="FunFam" id="1.25.40.10:FF:000065">
    <property type="entry name" value="Programmed cell death 11"/>
    <property type="match status" value="1"/>
</dbReference>
<comment type="caution">
    <text evidence="16">The sequence shown here is derived from an EMBL/GenBank/DDBJ whole genome shotgun (WGS) entry which is preliminary data.</text>
</comment>
<feature type="domain" description="S1 motif" evidence="15">
    <location>
        <begin position="450"/>
        <end position="521"/>
    </location>
</feature>
<feature type="region of interest" description="Disordered" evidence="14">
    <location>
        <begin position="1"/>
        <end position="56"/>
    </location>
</feature>
<evidence type="ECO:0000256" key="3">
    <source>
        <dbReference type="ARBA" id="ARBA00022552"/>
    </source>
</evidence>
<dbReference type="Pfam" id="PF05843">
    <property type="entry name" value="Suf"/>
    <property type="match status" value="1"/>
</dbReference>
<evidence type="ECO:0000256" key="10">
    <source>
        <dbReference type="ARBA" id="ARBA00062488"/>
    </source>
</evidence>
<keyword evidence="6" id="KW-0832">Ubl conjugation</keyword>
<dbReference type="Gene3D" id="1.25.40.10">
    <property type="entry name" value="Tetratricopeptide repeat domain"/>
    <property type="match status" value="1"/>
</dbReference>
<evidence type="ECO:0000256" key="6">
    <source>
        <dbReference type="ARBA" id="ARBA00022843"/>
    </source>
</evidence>
<feature type="compositionally biased region" description="Basic and acidic residues" evidence="14">
    <location>
        <begin position="8"/>
        <end position="56"/>
    </location>
</feature>
<feature type="domain" description="S1 motif" evidence="15">
    <location>
        <begin position="79"/>
        <end position="159"/>
    </location>
</feature>
<dbReference type="SMART" id="SM00316">
    <property type="entry name" value="S1"/>
    <property type="match status" value="7"/>
</dbReference>
<dbReference type="EMBL" id="CADEPI010000615">
    <property type="protein sequence ID" value="CAB3387719.1"/>
    <property type="molecule type" value="Genomic_DNA"/>
</dbReference>
<evidence type="ECO:0000256" key="9">
    <source>
        <dbReference type="ARBA" id="ARBA00059726"/>
    </source>
</evidence>
<keyword evidence="13" id="KW-0175">Coiled coil</keyword>
<keyword evidence="17" id="KW-1185">Reference proteome</keyword>
<dbReference type="InterPro" id="IPR008847">
    <property type="entry name" value="Suf"/>
</dbReference>
<gene>
    <name evidence="16" type="ORF">CLODIP_2_CD10561</name>
</gene>
<keyword evidence="7" id="KW-0007">Acetylation</keyword>
<feature type="compositionally biased region" description="Basic and acidic residues" evidence="14">
    <location>
        <begin position="1059"/>
        <end position="1069"/>
    </location>
</feature>
<dbReference type="CDD" id="cd05693">
    <property type="entry name" value="S1_Rrp5_repeat_hs1_sc1"/>
    <property type="match status" value="1"/>
</dbReference>
<dbReference type="InterPro" id="IPR011990">
    <property type="entry name" value="TPR-like_helical_dom_sf"/>
</dbReference>
<dbReference type="InterPro" id="IPR048059">
    <property type="entry name" value="Rrp5_S1_rpt_hs1_sc1"/>
</dbReference>
<evidence type="ECO:0000256" key="12">
    <source>
        <dbReference type="ARBA" id="ARBA00080810"/>
    </source>
</evidence>
<dbReference type="SUPFAM" id="SSF50249">
    <property type="entry name" value="Nucleic acid-binding proteins"/>
    <property type="match status" value="5"/>
</dbReference>
<dbReference type="InterPro" id="IPR057302">
    <property type="entry name" value="Rrp5_S1"/>
</dbReference>
<dbReference type="PANTHER" id="PTHR23270">
    <property type="entry name" value="PROGRAMMED CELL DEATH PROTEIN 11 PRE-RRNA PROCESSING PROTEIN RRP5"/>
    <property type="match status" value="1"/>
</dbReference>
<dbReference type="GO" id="GO:0003723">
    <property type="term" value="F:RNA binding"/>
    <property type="evidence" value="ECO:0007669"/>
    <property type="project" value="TreeGrafter"/>
</dbReference>
<dbReference type="Proteomes" id="UP000494165">
    <property type="component" value="Unassembled WGS sequence"/>
</dbReference>
<dbReference type="GO" id="GO:0006364">
    <property type="term" value="P:rRNA processing"/>
    <property type="evidence" value="ECO:0007669"/>
    <property type="project" value="UniProtKB-KW"/>
</dbReference>
<feature type="domain" description="S1 motif" evidence="15">
    <location>
        <begin position="541"/>
        <end position="605"/>
    </location>
</feature>
<evidence type="ECO:0000256" key="7">
    <source>
        <dbReference type="ARBA" id="ARBA00022990"/>
    </source>
</evidence>
<evidence type="ECO:0000256" key="5">
    <source>
        <dbReference type="ARBA" id="ARBA00022737"/>
    </source>
</evidence>
<evidence type="ECO:0000256" key="1">
    <source>
        <dbReference type="ARBA" id="ARBA00004604"/>
    </source>
</evidence>
<organism evidence="16 17">
    <name type="scientific">Cloeon dipterum</name>
    <dbReference type="NCBI Taxonomy" id="197152"/>
    <lineage>
        <taxon>Eukaryota</taxon>
        <taxon>Metazoa</taxon>
        <taxon>Ecdysozoa</taxon>
        <taxon>Arthropoda</taxon>
        <taxon>Hexapoda</taxon>
        <taxon>Insecta</taxon>
        <taxon>Pterygota</taxon>
        <taxon>Palaeoptera</taxon>
        <taxon>Ephemeroptera</taxon>
        <taxon>Pisciforma</taxon>
        <taxon>Baetidae</taxon>
        <taxon>Cloeon</taxon>
    </lineage>
</organism>
<evidence type="ECO:0000256" key="13">
    <source>
        <dbReference type="SAM" id="Coils"/>
    </source>
</evidence>
<dbReference type="GO" id="GO:0032040">
    <property type="term" value="C:small-subunit processome"/>
    <property type="evidence" value="ECO:0007669"/>
    <property type="project" value="TreeGrafter"/>
</dbReference>
<dbReference type="InterPro" id="IPR003107">
    <property type="entry name" value="HAT"/>
</dbReference>
<dbReference type="FunFam" id="2.40.50.140:FF:000148">
    <property type="entry name" value="protein RRP5 homolog isoform X1"/>
    <property type="match status" value="1"/>
</dbReference>